<dbReference type="PANTHER" id="PTHR33529">
    <property type="entry name" value="SLR0882 PROTEIN-RELATED"/>
    <property type="match status" value="1"/>
</dbReference>
<evidence type="ECO:0000256" key="1">
    <source>
        <dbReference type="ARBA" id="ARBA00004651"/>
    </source>
</evidence>
<reference evidence="7 8" key="1">
    <citation type="submission" date="2016-10" db="EMBL/GenBank/DDBJ databases">
        <authorList>
            <person name="de Groot N.N."/>
        </authorList>
    </citation>
    <scope>NUCLEOTIDE SEQUENCE [LARGE SCALE GENOMIC DNA]</scope>
    <source>
        <strain evidence="7 8">NE2</strain>
    </source>
</reference>
<comment type="subcellular location">
    <subcellularLocation>
        <location evidence="1">Cell membrane</location>
        <topology evidence="1">Multi-pass membrane protein</topology>
    </subcellularLocation>
</comment>
<dbReference type="GO" id="GO:0055085">
    <property type="term" value="P:transmembrane transport"/>
    <property type="evidence" value="ECO:0007669"/>
    <property type="project" value="InterPro"/>
</dbReference>
<dbReference type="InterPro" id="IPR005495">
    <property type="entry name" value="LptG/LptF_permease"/>
</dbReference>
<gene>
    <name evidence="7" type="ORF">SAMN05444581_101557</name>
</gene>
<keyword evidence="3 6" id="KW-0812">Transmembrane</keyword>
<dbReference type="EMBL" id="FOSN01000001">
    <property type="protein sequence ID" value="SFK05850.1"/>
    <property type="molecule type" value="Genomic_DNA"/>
</dbReference>
<dbReference type="Proteomes" id="UP000198755">
    <property type="component" value="Unassembled WGS sequence"/>
</dbReference>
<feature type="transmembrane region" description="Helical" evidence="6">
    <location>
        <begin position="333"/>
        <end position="356"/>
    </location>
</feature>
<dbReference type="OrthoDB" id="9798468at2"/>
<evidence type="ECO:0000256" key="6">
    <source>
        <dbReference type="SAM" id="Phobius"/>
    </source>
</evidence>
<evidence type="ECO:0000256" key="5">
    <source>
        <dbReference type="ARBA" id="ARBA00023136"/>
    </source>
</evidence>
<organism evidence="7 8">
    <name type="scientific">Methylocapsa palsarum</name>
    <dbReference type="NCBI Taxonomy" id="1612308"/>
    <lineage>
        <taxon>Bacteria</taxon>
        <taxon>Pseudomonadati</taxon>
        <taxon>Pseudomonadota</taxon>
        <taxon>Alphaproteobacteria</taxon>
        <taxon>Hyphomicrobiales</taxon>
        <taxon>Beijerinckiaceae</taxon>
        <taxon>Methylocapsa</taxon>
    </lineage>
</organism>
<dbReference type="STRING" id="1612308.SAMN05444581_101557"/>
<feature type="transmembrane region" description="Helical" evidence="6">
    <location>
        <begin position="44"/>
        <end position="61"/>
    </location>
</feature>
<keyword evidence="8" id="KW-1185">Reference proteome</keyword>
<keyword evidence="5 6" id="KW-0472">Membrane</keyword>
<dbReference type="GO" id="GO:0043190">
    <property type="term" value="C:ATP-binding cassette (ABC) transporter complex"/>
    <property type="evidence" value="ECO:0007669"/>
    <property type="project" value="InterPro"/>
</dbReference>
<dbReference type="RefSeq" id="WP_091677201.1">
    <property type="nucleotide sequence ID" value="NZ_FOSN01000001.1"/>
</dbReference>
<keyword evidence="2" id="KW-1003">Cell membrane</keyword>
<proteinExistence type="predicted"/>
<dbReference type="GO" id="GO:0015920">
    <property type="term" value="P:lipopolysaccharide transport"/>
    <property type="evidence" value="ECO:0007669"/>
    <property type="project" value="TreeGrafter"/>
</dbReference>
<accession>A0A1I3WEK7</accession>
<sequence length="361" mass="38576">MIGFTLGRYFSGRFLKMIMAVFLTLFGTVYIVDLVEMLRRTSNMAGVSAGFIAMLSLLRAPSASEQLMPFCVLCGAMAAFLDLTRKLELLVARAVGVSVWGFLVPPLLIAIVTGVLSITLFNPISAAMRHRADRIEAQLFGVGDKDSPTAALWLRQKGVDGQAIIRAEKAENGGARLISVTAYIYDTDGKFEARVEAPTAELLPGVWRFDQARLLAPGEEASSAGVYLLATDLLPDQAGQAFIPPESVPFWDLPEWARWTETAGLDATGYEIQFQTLLARPLQFVAMVLIAAAFSLRFFRFGGVGKMVGGGVGAGFVLYVATKAVGDFGGAGLLSPAIAAWSVPIVASMLGAVALIQQEDG</sequence>
<name>A0A1I3WEK7_9HYPH</name>
<protein>
    <submittedName>
        <fullName evidence="7">Lipopolysaccharide export system permease protein</fullName>
    </submittedName>
</protein>
<dbReference type="Pfam" id="PF03739">
    <property type="entry name" value="LptF_LptG"/>
    <property type="match status" value="1"/>
</dbReference>
<evidence type="ECO:0000313" key="7">
    <source>
        <dbReference type="EMBL" id="SFK05850.1"/>
    </source>
</evidence>
<keyword evidence="4 6" id="KW-1133">Transmembrane helix</keyword>
<evidence type="ECO:0000256" key="2">
    <source>
        <dbReference type="ARBA" id="ARBA00022475"/>
    </source>
</evidence>
<evidence type="ECO:0000256" key="3">
    <source>
        <dbReference type="ARBA" id="ARBA00022692"/>
    </source>
</evidence>
<evidence type="ECO:0000313" key="8">
    <source>
        <dbReference type="Proteomes" id="UP000198755"/>
    </source>
</evidence>
<dbReference type="PANTHER" id="PTHR33529:SF2">
    <property type="entry name" value="LIPOPOLYSACCHARIDE EXPORT SYSTEM PERMEASE PROTEIN LPTG"/>
    <property type="match status" value="1"/>
</dbReference>
<feature type="transmembrane region" description="Helical" evidence="6">
    <location>
        <begin position="14"/>
        <end position="32"/>
    </location>
</feature>
<dbReference type="InterPro" id="IPR030923">
    <property type="entry name" value="LptG"/>
</dbReference>
<feature type="transmembrane region" description="Helical" evidence="6">
    <location>
        <begin position="303"/>
        <end position="321"/>
    </location>
</feature>
<dbReference type="AlphaFoldDB" id="A0A1I3WEK7"/>
<feature type="transmembrane region" description="Helical" evidence="6">
    <location>
        <begin position="95"/>
        <end position="121"/>
    </location>
</feature>
<evidence type="ECO:0000256" key="4">
    <source>
        <dbReference type="ARBA" id="ARBA00022989"/>
    </source>
</evidence>
<dbReference type="NCBIfam" id="TIGR04408">
    <property type="entry name" value="LptG_lptG"/>
    <property type="match status" value="1"/>
</dbReference>